<proteinExistence type="inferred from homology"/>
<comment type="similarity">
    <text evidence="1">Belongs to the WD repeat striatin family.</text>
</comment>
<feature type="coiled-coil region" evidence="7">
    <location>
        <begin position="60"/>
        <end position="87"/>
    </location>
</feature>
<dbReference type="InterPro" id="IPR051488">
    <property type="entry name" value="WD_repeat_striatin"/>
</dbReference>
<organism evidence="10 11">
    <name type="scientific">Tuber borchii</name>
    <name type="common">White truffle</name>
    <dbReference type="NCBI Taxonomy" id="42251"/>
    <lineage>
        <taxon>Eukaryota</taxon>
        <taxon>Fungi</taxon>
        <taxon>Dikarya</taxon>
        <taxon>Ascomycota</taxon>
        <taxon>Pezizomycotina</taxon>
        <taxon>Pezizomycetes</taxon>
        <taxon>Pezizales</taxon>
        <taxon>Tuberaceae</taxon>
        <taxon>Tuber</taxon>
    </lineage>
</organism>
<evidence type="ECO:0000256" key="5">
    <source>
        <dbReference type="ARBA" id="ARBA00023054"/>
    </source>
</evidence>
<feature type="compositionally biased region" description="Gly residues" evidence="8">
    <location>
        <begin position="17"/>
        <end position="35"/>
    </location>
</feature>
<feature type="compositionally biased region" description="Low complexity" evidence="8">
    <location>
        <begin position="193"/>
        <end position="215"/>
    </location>
</feature>
<feature type="region of interest" description="Disordered" evidence="8">
    <location>
        <begin position="192"/>
        <end position="389"/>
    </location>
</feature>
<dbReference type="PANTHER" id="PTHR15653:SF0">
    <property type="entry name" value="CONNECTOR OF KINASE TO AP-1, ISOFORM E"/>
    <property type="match status" value="1"/>
</dbReference>
<dbReference type="Pfam" id="PF00400">
    <property type="entry name" value="WD40"/>
    <property type="match status" value="4"/>
</dbReference>
<dbReference type="GO" id="GO:0005516">
    <property type="term" value="F:calmodulin binding"/>
    <property type="evidence" value="ECO:0007669"/>
    <property type="project" value="UniProtKB-KW"/>
</dbReference>
<dbReference type="PRINTS" id="PR00320">
    <property type="entry name" value="GPROTEINBRPT"/>
</dbReference>
<dbReference type="EMBL" id="NESQ01000517">
    <property type="protein sequence ID" value="PUU72507.1"/>
    <property type="molecule type" value="Genomic_DNA"/>
</dbReference>
<evidence type="ECO:0000259" key="9">
    <source>
        <dbReference type="Pfam" id="PF08232"/>
    </source>
</evidence>
<evidence type="ECO:0000256" key="7">
    <source>
        <dbReference type="SAM" id="Coils"/>
    </source>
</evidence>
<evidence type="ECO:0000256" key="3">
    <source>
        <dbReference type="ARBA" id="ARBA00022737"/>
    </source>
</evidence>
<gene>
    <name evidence="10" type="ORF">B9Z19DRAFT_660378</name>
</gene>
<protein>
    <submittedName>
        <fullName evidence="10">WD40-repeat-containing domain protein</fullName>
    </submittedName>
</protein>
<dbReference type="PANTHER" id="PTHR15653">
    <property type="entry name" value="STRIATIN"/>
    <property type="match status" value="1"/>
</dbReference>
<reference evidence="10 11" key="1">
    <citation type="submission" date="2017-04" db="EMBL/GenBank/DDBJ databases">
        <title>Draft genome sequence of Tuber borchii Vittad., a whitish edible truffle.</title>
        <authorList>
            <consortium name="DOE Joint Genome Institute"/>
            <person name="Murat C."/>
            <person name="Kuo A."/>
            <person name="Barry K.W."/>
            <person name="Clum A."/>
            <person name="Dockter R.B."/>
            <person name="Fauchery L."/>
            <person name="Iotti M."/>
            <person name="Kohler A."/>
            <person name="Labutti K."/>
            <person name="Lindquist E.A."/>
            <person name="Lipzen A."/>
            <person name="Ohm R.A."/>
            <person name="Wang M."/>
            <person name="Grigoriev I.V."/>
            <person name="Zambonelli A."/>
            <person name="Martin F.M."/>
        </authorList>
    </citation>
    <scope>NUCLEOTIDE SEQUENCE [LARGE SCALE GENOMIC DNA]</scope>
    <source>
        <strain evidence="10 11">Tbo3840</strain>
    </source>
</reference>
<dbReference type="Proteomes" id="UP000244722">
    <property type="component" value="Unassembled WGS sequence"/>
</dbReference>
<evidence type="ECO:0000313" key="10">
    <source>
        <dbReference type="EMBL" id="PUU72507.1"/>
    </source>
</evidence>
<dbReference type="PROSITE" id="PS50082">
    <property type="entry name" value="WD_REPEATS_2"/>
    <property type="match status" value="2"/>
</dbReference>
<dbReference type="AlphaFoldDB" id="A0A2T6ZAI3"/>
<sequence>MAWQSPSAHNSSPDGNNGNGGLQGNGANGGSGDGAVGTEYTLQGVMRFLQTEWHRHERDRNSWEIERAEMKARIAKLEGENRAANRLHQGFLTRIKMLETALKKERTSKGVEGAEKDGQGNQKAVVENLINAKLSQQSSPLGESTSLYRAEAARNKSRIYLEKCLQEITYLLTPPNHPPPQHQPPINMESILQQHHQQQQQQQQQQPQHQVLQQPSPSPNHQPPCPPGQAGNHLGNTGMLSGHQSYPHSRASLSRPHEMGGQQTSFAQESQTQPQPQINIPSGSNEQSDEALQQQNTFSSSGSDFGNADTNPFSASVSAVGENATGSSAPSDTDSWDFDETTRVGGSDPEAANSHPREVEQNSSSNHVGKANSVNRRKLSASKHRSPSELRDLAGIVTSATVPGFDSGNFKVKFALRGHLDVIRAVIFTGGGTANEPEICTAGDDGVLKRWLISGSYGLSMGLSDMDIQSHFTHRGHSGMVTCLAARPPTGGSGDEGASSAGRWIFSGGQDSTVNVWEAGRVGPKATLVGHTDVVWAVCVLPSASNVLGSSDSFERVLLASGSADGTVKIWSVTPPPLPQPHSNAGSMRGSFRDTPSSAVPYVNNVPFQYSLISTITREGIIANPTCITPMSITGETFVVSYDDAAIIIYDTASGEEIVSMMSQETYDGTPASGVNAIVASTVNLESGIEAGKEDEALMAGATGLKGGVGGMIISGHEDRYVRIFDANSGQCTYTMLAHPAAISSLALSPDGRELVSAGHDASLRFWSMEKRSCTQEITSHRLMRGEGVCSVVWSADGRWAVSGGGDGVAKVFAR</sequence>
<evidence type="ECO:0000313" key="11">
    <source>
        <dbReference type="Proteomes" id="UP000244722"/>
    </source>
</evidence>
<keyword evidence="3" id="KW-0677">Repeat</keyword>
<feature type="compositionally biased region" description="Polar residues" evidence="8">
    <location>
        <begin position="234"/>
        <end position="247"/>
    </location>
</feature>
<dbReference type="OrthoDB" id="727118at2759"/>
<dbReference type="SMART" id="SM00320">
    <property type="entry name" value="WD40"/>
    <property type="match status" value="6"/>
</dbReference>
<keyword evidence="5 7" id="KW-0175">Coiled coil</keyword>
<dbReference type="InterPro" id="IPR036322">
    <property type="entry name" value="WD40_repeat_dom_sf"/>
</dbReference>
<dbReference type="CDD" id="cd00200">
    <property type="entry name" value="WD40"/>
    <property type="match status" value="1"/>
</dbReference>
<keyword evidence="11" id="KW-1185">Reference proteome</keyword>
<evidence type="ECO:0000256" key="6">
    <source>
        <dbReference type="PROSITE-ProRule" id="PRU00221"/>
    </source>
</evidence>
<feature type="compositionally biased region" description="Polar residues" evidence="8">
    <location>
        <begin position="1"/>
        <end position="14"/>
    </location>
</feature>
<evidence type="ECO:0000256" key="8">
    <source>
        <dbReference type="SAM" id="MobiDB-lite"/>
    </source>
</evidence>
<name>A0A2T6ZAI3_TUBBO</name>
<keyword evidence="4" id="KW-0112">Calmodulin-binding</keyword>
<accession>A0A2T6ZAI3</accession>
<evidence type="ECO:0000256" key="4">
    <source>
        <dbReference type="ARBA" id="ARBA00022860"/>
    </source>
</evidence>
<feature type="compositionally biased region" description="Basic residues" evidence="8">
    <location>
        <begin position="375"/>
        <end position="385"/>
    </location>
</feature>
<dbReference type="InterPro" id="IPR013258">
    <property type="entry name" value="Striatin_N"/>
</dbReference>
<feature type="compositionally biased region" description="Polar residues" evidence="8">
    <location>
        <begin position="324"/>
        <end position="333"/>
    </location>
</feature>
<dbReference type="InterPro" id="IPR020472">
    <property type="entry name" value="WD40_PAC1"/>
</dbReference>
<feature type="repeat" description="WD" evidence="6">
    <location>
        <begin position="558"/>
        <end position="573"/>
    </location>
</feature>
<dbReference type="Gene3D" id="2.130.10.10">
    <property type="entry name" value="YVTN repeat-like/Quinoprotein amine dehydrogenase"/>
    <property type="match status" value="2"/>
</dbReference>
<dbReference type="InterPro" id="IPR015943">
    <property type="entry name" value="WD40/YVTN_repeat-like_dom_sf"/>
</dbReference>
<feature type="region of interest" description="Disordered" evidence="8">
    <location>
        <begin position="1"/>
        <end position="36"/>
    </location>
</feature>
<dbReference type="PROSITE" id="PS50294">
    <property type="entry name" value="WD_REPEATS_REGION"/>
    <property type="match status" value="1"/>
</dbReference>
<dbReference type="InterPro" id="IPR001680">
    <property type="entry name" value="WD40_rpt"/>
</dbReference>
<comment type="caution">
    <text evidence="10">The sequence shown here is derived from an EMBL/GenBank/DDBJ whole genome shotgun (WGS) entry which is preliminary data.</text>
</comment>
<evidence type="ECO:0000256" key="2">
    <source>
        <dbReference type="ARBA" id="ARBA00022574"/>
    </source>
</evidence>
<feature type="compositionally biased region" description="Polar residues" evidence="8">
    <location>
        <begin position="261"/>
        <end position="317"/>
    </location>
</feature>
<dbReference type="Gene3D" id="1.20.5.300">
    <property type="match status" value="1"/>
</dbReference>
<dbReference type="STRING" id="42251.A0A2T6ZAI3"/>
<feature type="repeat" description="WD" evidence="6">
    <location>
        <begin position="736"/>
        <end position="777"/>
    </location>
</feature>
<dbReference type="SUPFAM" id="SSF50978">
    <property type="entry name" value="WD40 repeat-like"/>
    <property type="match status" value="1"/>
</dbReference>
<dbReference type="Pfam" id="PF08232">
    <property type="entry name" value="Striatin"/>
    <property type="match status" value="1"/>
</dbReference>
<keyword evidence="2 6" id="KW-0853">WD repeat</keyword>
<feature type="domain" description="Striatin N-terminal" evidence="9">
    <location>
        <begin position="41"/>
        <end position="175"/>
    </location>
</feature>
<evidence type="ECO:0000256" key="1">
    <source>
        <dbReference type="ARBA" id="ARBA00009616"/>
    </source>
</evidence>
<feature type="compositionally biased region" description="Pro residues" evidence="8">
    <location>
        <begin position="216"/>
        <end position="227"/>
    </location>
</feature>